<reference evidence="1 2" key="1">
    <citation type="journal article" date="2020" name="IScience">
        <title>Genome Sequencing of the Endangered Kingdonia uniflora (Circaeasteraceae, Ranunculales) Reveals Potential Mechanisms of Evolutionary Specialization.</title>
        <authorList>
            <person name="Sun Y."/>
            <person name="Deng T."/>
            <person name="Zhang A."/>
            <person name="Moore M.J."/>
            <person name="Landis J.B."/>
            <person name="Lin N."/>
            <person name="Zhang H."/>
            <person name="Zhang X."/>
            <person name="Huang J."/>
            <person name="Zhang X."/>
            <person name="Sun H."/>
            <person name="Wang H."/>
        </authorList>
    </citation>
    <scope>NUCLEOTIDE SEQUENCE [LARGE SCALE GENOMIC DNA]</scope>
    <source>
        <strain evidence="1">TB1705</strain>
        <tissue evidence="1">Leaf</tissue>
    </source>
</reference>
<keyword evidence="2" id="KW-1185">Reference proteome</keyword>
<organism evidence="1 2">
    <name type="scientific">Kingdonia uniflora</name>
    <dbReference type="NCBI Taxonomy" id="39325"/>
    <lineage>
        <taxon>Eukaryota</taxon>
        <taxon>Viridiplantae</taxon>
        <taxon>Streptophyta</taxon>
        <taxon>Embryophyta</taxon>
        <taxon>Tracheophyta</taxon>
        <taxon>Spermatophyta</taxon>
        <taxon>Magnoliopsida</taxon>
        <taxon>Ranunculales</taxon>
        <taxon>Circaeasteraceae</taxon>
        <taxon>Kingdonia</taxon>
    </lineage>
</organism>
<dbReference type="EMBL" id="JACGCM010002660">
    <property type="protein sequence ID" value="KAF6137038.1"/>
    <property type="molecule type" value="Genomic_DNA"/>
</dbReference>
<evidence type="ECO:0000313" key="1">
    <source>
        <dbReference type="EMBL" id="KAF6137038.1"/>
    </source>
</evidence>
<feature type="non-terminal residue" evidence="1">
    <location>
        <position position="1"/>
    </location>
</feature>
<sequence>MTDCQRLRVGYYIRPLSVKVSKPSGEVFAEKIVRAWNLSFLTIGFQLRLYFTTTEKRYLFLMAPAECLACAEEIIEERNAASGAGASKNGALSARYNDMLEGNDDGMLDAGGWELKVAINSFREEGKLWWLFQGDQAAVRARRIQEALLGLQQRFEIEEDIDVEMPDLFEAKPGPPLYGMPIAY</sequence>
<gene>
    <name evidence="1" type="ORF">GIB67_030802</name>
</gene>
<proteinExistence type="predicted"/>
<dbReference type="Proteomes" id="UP000541444">
    <property type="component" value="Unassembled WGS sequence"/>
</dbReference>
<dbReference type="AlphaFoldDB" id="A0A7J7L3A5"/>
<protein>
    <submittedName>
        <fullName evidence="1">Uncharacterized protein</fullName>
    </submittedName>
</protein>
<accession>A0A7J7L3A5</accession>
<name>A0A7J7L3A5_9MAGN</name>
<comment type="caution">
    <text evidence="1">The sequence shown here is derived from an EMBL/GenBank/DDBJ whole genome shotgun (WGS) entry which is preliminary data.</text>
</comment>
<evidence type="ECO:0000313" key="2">
    <source>
        <dbReference type="Proteomes" id="UP000541444"/>
    </source>
</evidence>